<evidence type="ECO:0000313" key="12">
    <source>
        <dbReference type="Proteomes" id="UP000635606"/>
    </source>
</evidence>
<feature type="transmembrane region" description="Helical" evidence="9">
    <location>
        <begin position="6"/>
        <end position="23"/>
    </location>
</feature>
<dbReference type="Proteomes" id="UP000635606">
    <property type="component" value="Unassembled WGS sequence"/>
</dbReference>
<dbReference type="GO" id="GO:1902600">
    <property type="term" value="P:proton transmembrane transport"/>
    <property type="evidence" value="ECO:0007669"/>
    <property type="project" value="InterPro"/>
</dbReference>
<dbReference type="RefSeq" id="WP_203932456.1">
    <property type="nucleotide sequence ID" value="NZ_BOPH01000102.1"/>
</dbReference>
<gene>
    <name evidence="11" type="ORF">Voc01_075290</name>
</gene>
<evidence type="ECO:0000256" key="9">
    <source>
        <dbReference type="SAM" id="Phobius"/>
    </source>
</evidence>
<feature type="transmembrane region" description="Helical" evidence="9">
    <location>
        <begin position="28"/>
        <end position="45"/>
    </location>
</feature>
<feature type="transmembrane region" description="Helical" evidence="9">
    <location>
        <begin position="354"/>
        <end position="375"/>
    </location>
</feature>
<sequence length="429" mass="43550">MTTGALAVVAAAVFGWGVLSARLQRADLTAPIVFVLLGVVLSGALDPDGGTVHLLAEITLVWVLFSDAARVGVRELRADAGLYVRLLAVALPVTVVAGWLSAWWMFGGLGLWLALFVGAALAPTDAALGAVVITHPAVPVRIRRVLNVESGLNDGIVTPVVLVALAGAAAEAGHDGSEPVHALVELALGVAVGVLAGAAGGWVLRAARRRGWVDDLFAGPAVLALALVCYTVALTIDANGFTAAFVGGIAFGHVAGQGRPAAVYYVEQTAGLTSLLVWLLVGVVAVPLVVEHLSWTVLLYPALSLTVLRMVPVAVTLVGAGLPRSAVLFVGWFGPRGLASVVFALLAIEELGDAAGPAVAVVVITVLSSVLAHGLSASPLAGRFGARMAAGDARDHVAPGPAHASRLGRRPSAAAQAQAQAQEGTDGQR</sequence>
<dbReference type="PANTHER" id="PTHR32507:SF8">
    <property type="entry name" value="CNH1P"/>
    <property type="match status" value="1"/>
</dbReference>
<dbReference type="EMBL" id="BOPH01000102">
    <property type="protein sequence ID" value="GIJ72612.1"/>
    <property type="molecule type" value="Genomic_DNA"/>
</dbReference>
<evidence type="ECO:0000256" key="6">
    <source>
        <dbReference type="ARBA" id="ARBA00023065"/>
    </source>
</evidence>
<feature type="transmembrane region" description="Helical" evidence="9">
    <location>
        <begin position="327"/>
        <end position="348"/>
    </location>
</feature>
<dbReference type="GO" id="GO:0005886">
    <property type="term" value="C:plasma membrane"/>
    <property type="evidence" value="ECO:0007669"/>
    <property type="project" value="UniProtKB-SubCell"/>
</dbReference>
<feature type="transmembrane region" description="Helical" evidence="9">
    <location>
        <begin position="82"/>
        <end position="106"/>
    </location>
</feature>
<dbReference type="PANTHER" id="PTHR32507">
    <property type="entry name" value="NA(+)/H(+) ANTIPORTER 1"/>
    <property type="match status" value="1"/>
</dbReference>
<feature type="transmembrane region" description="Helical" evidence="9">
    <location>
        <begin position="51"/>
        <end position="70"/>
    </location>
</feature>
<dbReference type="AlphaFoldDB" id="A0A8J4EHW7"/>
<evidence type="ECO:0000313" key="11">
    <source>
        <dbReference type="EMBL" id="GIJ72612.1"/>
    </source>
</evidence>
<feature type="transmembrane region" description="Helical" evidence="9">
    <location>
        <begin position="150"/>
        <end position="170"/>
    </location>
</feature>
<keyword evidence="4 9" id="KW-0812">Transmembrane</keyword>
<accession>A0A8J4EHW7</accession>
<dbReference type="Pfam" id="PF00999">
    <property type="entry name" value="Na_H_Exchanger"/>
    <property type="match status" value="1"/>
</dbReference>
<protein>
    <submittedName>
        <fullName evidence="11">Sodium:proton antiporter</fullName>
    </submittedName>
</protein>
<evidence type="ECO:0000259" key="10">
    <source>
        <dbReference type="Pfam" id="PF00999"/>
    </source>
</evidence>
<evidence type="ECO:0000256" key="3">
    <source>
        <dbReference type="ARBA" id="ARBA00022449"/>
    </source>
</evidence>
<comment type="subcellular location">
    <subcellularLocation>
        <location evidence="1">Cell membrane</location>
        <topology evidence="1">Multi-pass membrane protein</topology>
    </subcellularLocation>
</comment>
<evidence type="ECO:0000256" key="8">
    <source>
        <dbReference type="SAM" id="MobiDB-lite"/>
    </source>
</evidence>
<keyword evidence="12" id="KW-1185">Reference proteome</keyword>
<keyword evidence="3" id="KW-0050">Antiport</keyword>
<feature type="region of interest" description="Disordered" evidence="8">
    <location>
        <begin position="392"/>
        <end position="429"/>
    </location>
</feature>
<proteinExistence type="predicted"/>
<evidence type="ECO:0000256" key="7">
    <source>
        <dbReference type="ARBA" id="ARBA00023136"/>
    </source>
</evidence>
<feature type="transmembrane region" description="Helical" evidence="9">
    <location>
        <begin position="302"/>
        <end position="320"/>
    </location>
</feature>
<evidence type="ECO:0000256" key="1">
    <source>
        <dbReference type="ARBA" id="ARBA00004651"/>
    </source>
</evidence>
<evidence type="ECO:0000256" key="2">
    <source>
        <dbReference type="ARBA" id="ARBA00022448"/>
    </source>
</evidence>
<keyword evidence="2" id="KW-0813">Transport</keyword>
<keyword evidence="6" id="KW-0406">Ion transport</keyword>
<feature type="transmembrane region" description="Helical" evidence="9">
    <location>
        <begin position="240"/>
        <end position="258"/>
    </location>
</feature>
<feature type="transmembrane region" description="Helical" evidence="9">
    <location>
        <begin position="112"/>
        <end position="138"/>
    </location>
</feature>
<dbReference type="InterPro" id="IPR006153">
    <property type="entry name" value="Cation/H_exchanger_TM"/>
</dbReference>
<feature type="compositionally biased region" description="Low complexity" evidence="8">
    <location>
        <begin position="413"/>
        <end position="422"/>
    </location>
</feature>
<feature type="transmembrane region" description="Helical" evidence="9">
    <location>
        <begin position="216"/>
        <end position="234"/>
    </location>
</feature>
<comment type="caution">
    <text evidence="11">The sequence shown here is derived from an EMBL/GenBank/DDBJ whole genome shotgun (WGS) entry which is preliminary data.</text>
</comment>
<feature type="transmembrane region" description="Helical" evidence="9">
    <location>
        <begin position="182"/>
        <end position="204"/>
    </location>
</feature>
<organism evidence="11 12">
    <name type="scientific">Virgisporangium ochraceum</name>
    <dbReference type="NCBI Taxonomy" id="65505"/>
    <lineage>
        <taxon>Bacteria</taxon>
        <taxon>Bacillati</taxon>
        <taxon>Actinomycetota</taxon>
        <taxon>Actinomycetes</taxon>
        <taxon>Micromonosporales</taxon>
        <taxon>Micromonosporaceae</taxon>
        <taxon>Virgisporangium</taxon>
    </lineage>
</organism>
<reference evidence="11" key="1">
    <citation type="submission" date="2021-01" db="EMBL/GenBank/DDBJ databases">
        <title>Whole genome shotgun sequence of Virgisporangium ochraceum NBRC 16418.</title>
        <authorList>
            <person name="Komaki H."/>
            <person name="Tamura T."/>
        </authorList>
    </citation>
    <scope>NUCLEOTIDE SEQUENCE</scope>
    <source>
        <strain evidence="11">NBRC 16418</strain>
    </source>
</reference>
<keyword evidence="5 9" id="KW-1133">Transmembrane helix</keyword>
<evidence type="ECO:0000256" key="4">
    <source>
        <dbReference type="ARBA" id="ARBA00022692"/>
    </source>
</evidence>
<evidence type="ECO:0000256" key="5">
    <source>
        <dbReference type="ARBA" id="ARBA00022989"/>
    </source>
</evidence>
<dbReference type="GO" id="GO:0015297">
    <property type="term" value="F:antiporter activity"/>
    <property type="evidence" value="ECO:0007669"/>
    <property type="project" value="UniProtKB-KW"/>
</dbReference>
<keyword evidence="7 9" id="KW-0472">Membrane</keyword>
<feature type="transmembrane region" description="Helical" evidence="9">
    <location>
        <begin position="270"/>
        <end position="290"/>
    </location>
</feature>
<feature type="domain" description="Cation/H+ exchanger transmembrane" evidence="10">
    <location>
        <begin position="11"/>
        <end position="380"/>
    </location>
</feature>
<name>A0A8J4EHW7_9ACTN</name>